<evidence type="ECO:0000256" key="2">
    <source>
        <dbReference type="ARBA" id="ARBA00022801"/>
    </source>
</evidence>
<evidence type="ECO:0000313" key="5">
    <source>
        <dbReference type="EMBL" id="MDT0594391.1"/>
    </source>
</evidence>
<name>A0ABU2ZP38_9ALTE</name>
<proteinExistence type="predicted"/>
<dbReference type="Gene3D" id="2.40.100.10">
    <property type="entry name" value="Cyclophilin-like"/>
    <property type="match status" value="1"/>
</dbReference>
<accession>A0ABU2ZP38</accession>
<evidence type="ECO:0000313" key="6">
    <source>
        <dbReference type="Proteomes" id="UP001253545"/>
    </source>
</evidence>
<dbReference type="PANTHER" id="PTHR34698">
    <property type="entry name" value="5-OXOPROLINASE SUBUNIT B"/>
    <property type="match status" value="1"/>
</dbReference>
<dbReference type="SMART" id="SM00796">
    <property type="entry name" value="AHS1"/>
    <property type="match status" value="1"/>
</dbReference>
<dbReference type="PANTHER" id="PTHR34698:SF2">
    <property type="entry name" value="5-OXOPROLINASE SUBUNIT B"/>
    <property type="match status" value="1"/>
</dbReference>
<evidence type="ECO:0000259" key="4">
    <source>
        <dbReference type="SMART" id="SM00796"/>
    </source>
</evidence>
<dbReference type="RefSeq" id="WP_311367866.1">
    <property type="nucleotide sequence ID" value="NZ_JAVRHX010000001.1"/>
</dbReference>
<organism evidence="5 6">
    <name type="scientific">Glaciecola petra</name>
    <dbReference type="NCBI Taxonomy" id="3075602"/>
    <lineage>
        <taxon>Bacteria</taxon>
        <taxon>Pseudomonadati</taxon>
        <taxon>Pseudomonadota</taxon>
        <taxon>Gammaproteobacteria</taxon>
        <taxon>Alteromonadales</taxon>
        <taxon>Alteromonadaceae</taxon>
        <taxon>Glaciecola</taxon>
    </lineage>
</organism>
<dbReference type="InterPro" id="IPR010016">
    <property type="entry name" value="PxpB"/>
</dbReference>
<gene>
    <name evidence="5" type="ORF">RM552_06010</name>
</gene>
<reference evidence="5 6" key="1">
    <citation type="submission" date="2023-09" db="EMBL/GenBank/DDBJ databases">
        <authorList>
            <person name="Rey-Velasco X."/>
        </authorList>
    </citation>
    <scope>NUCLEOTIDE SEQUENCE [LARGE SCALE GENOMIC DNA]</scope>
    <source>
        <strain evidence="5 6">P117</strain>
    </source>
</reference>
<keyword evidence="6" id="KW-1185">Reference proteome</keyword>
<dbReference type="InterPro" id="IPR003833">
    <property type="entry name" value="CT_C_D"/>
</dbReference>
<dbReference type="Proteomes" id="UP001253545">
    <property type="component" value="Unassembled WGS sequence"/>
</dbReference>
<comment type="caution">
    <text evidence="5">The sequence shown here is derived from an EMBL/GenBank/DDBJ whole genome shotgun (WGS) entry which is preliminary data.</text>
</comment>
<keyword evidence="3" id="KW-0067">ATP-binding</keyword>
<evidence type="ECO:0000256" key="3">
    <source>
        <dbReference type="ARBA" id="ARBA00022840"/>
    </source>
</evidence>
<protein>
    <submittedName>
        <fullName evidence="5">Carboxyltransferase domain-containing protein</fullName>
    </submittedName>
</protein>
<dbReference type="InterPro" id="IPR029000">
    <property type="entry name" value="Cyclophilin-like_dom_sf"/>
</dbReference>
<dbReference type="Pfam" id="PF02682">
    <property type="entry name" value="CT_C_D"/>
    <property type="match status" value="1"/>
</dbReference>
<feature type="domain" description="Carboxyltransferase" evidence="4">
    <location>
        <begin position="15"/>
        <end position="214"/>
    </location>
</feature>
<dbReference type="SUPFAM" id="SSF50891">
    <property type="entry name" value="Cyclophilin-like"/>
    <property type="match status" value="1"/>
</dbReference>
<dbReference type="SUPFAM" id="SSF160467">
    <property type="entry name" value="PH0987 N-terminal domain-like"/>
    <property type="match status" value="1"/>
</dbReference>
<dbReference type="EMBL" id="JAVRHX010000001">
    <property type="protein sequence ID" value="MDT0594391.1"/>
    <property type="molecule type" value="Genomic_DNA"/>
</dbReference>
<evidence type="ECO:0000256" key="1">
    <source>
        <dbReference type="ARBA" id="ARBA00022741"/>
    </source>
</evidence>
<keyword evidence="2" id="KW-0378">Hydrolase</keyword>
<sequence>MIRSQVSYYKINSILKLSRAGESAVLLEFINQERFTLVDKNRILQQWVNGISEVLQDTIIDTVVSYESALVIYQADLLDFYFVLNTAKTVLVSETHSSNPIKQNNQFRTHVIPVCYELNKRTMPNDSDYVCEQTKIDRNTLIELHTSIDYQVFAVGFMPNFAYLGELPKQLALKRLANPRVKVPAGAVAIAETQTAIYPSISPGGWHIIGYIPLDLSINNENDSKAFKTGDKVRFESINYQTYEDMRTSSQC</sequence>
<keyword evidence="1" id="KW-0547">Nucleotide-binding</keyword>